<reference evidence="2 3" key="1">
    <citation type="journal article" date="2016" name="DNA Res.">
        <title>The draft genome of MD-2 pineapple using hybrid error correction of long reads.</title>
        <authorList>
            <person name="Redwan R.M."/>
            <person name="Saidin A."/>
            <person name="Kumar S.V."/>
        </authorList>
    </citation>
    <scope>NUCLEOTIDE SEQUENCE [LARGE SCALE GENOMIC DNA]</scope>
    <source>
        <strain evidence="3">cv. MD2</strain>
        <tissue evidence="2">Leaf</tissue>
    </source>
</reference>
<dbReference type="Pfam" id="PF01161">
    <property type="entry name" value="PBP"/>
    <property type="match status" value="1"/>
</dbReference>
<proteinExistence type="inferred from homology"/>
<dbReference type="InterPro" id="IPR036610">
    <property type="entry name" value="PEBP-like_sf"/>
</dbReference>
<evidence type="ECO:0000313" key="3">
    <source>
        <dbReference type="Proteomes" id="UP000092600"/>
    </source>
</evidence>
<sequence>MSMGGYVDPLVVGRVVGEVVDLFVPTVGLSVNYGAKHVNNGCDVKPSAAASPPTVRIAGRASDLYTLIMTDPDAPSPSEPTMREWIHWMVVNIPGGKDPSQVLSLYVHNLCINTYNCNFSGVAATAAAGQEVVEYMGPQPPVGIHRYVLVLFEQKSQLASVASPAARPNFNTRVFAAQHDLGLPVAAVYFNSQKEPMSARRRRR</sequence>
<dbReference type="EMBL" id="LSRQ01001650">
    <property type="protein sequence ID" value="OAY76987.1"/>
    <property type="molecule type" value="Genomic_DNA"/>
</dbReference>
<dbReference type="InterPro" id="IPR001858">
    <property type="entry name" value="Phosphatidylethanolamine-bd_CS"/>
</dbReference>
<dbReference type="Gene3D" id="3.90.280.10">
    <property type="entry name" value="PEBP-like"/>
    <property type="match status" value="1"/>
</dbReference>
<dbReference type="PROSITE" id="PS01220">
    <property type="entry name" value="PBP"/>
    <property type="match status" value="1"/>
</dbReference>
<comment type="similarity">
    <text evidence="1">Belongs to the phosphatidylethanolamine-binding protein family.</text>
</comment>
<dbReference type="InterPro" id="IPR008914">
    <property type="entry name" value="PEBP"/>
</dbReference>
<organism evidence="2 3">
    <name type="scientific">Ananas comosus</name>
    <name type="common">Pineapple</name>
    <name type="synonym">Ananas ananas</name>
    <dbReference type="NCBI Taxonomy" id="4615"/>
    <lineage>
        <taxon>Eukaryota</taxon>
        <taxon>Viridiplantae</taxon>
        <taxon>Streptophyta</taxon>
        <taxon>Embryophyta</taxon>
        <taxon>Tracheophyta</taxon>
        <taxon>Spermatophyta</taxon>
        <taxon>Magnoliopsida</taxon>
        <taxon>Liliopsida</taxon>
        <taxon>Poales</taxon>
        <taxon>Bromeliaceae</taxon>
        <taxon>Bromelioideae</taxon>
        <taxon>Ananas</taxon>
    </lineage>
</organism>
<gene>
    <name evidence="2" type="ORF">ACMD2_19572</name>
</gene>
<dbReference type="Proteomes" id="UP000092600">
    <property type="component" value="Unassembled WGS sequence"/>
</dbReference>
<dbReference type="CDD" id="cd00866">
    <property type="entry name" value="PEBP_euk"/>
    <property type="match status" value="1"/>
</dbReference>
<evidence type="ECO:0000313" key="2">
    <source>
        <dbReference type="EMBL" id="OAY76987.1"/>
    </source>
</evidence>
<dbReference type="PANTHER" id="PTHR11362">
    <property type="entry name" value="PHOSPHATIDYLETHANOLAMINE-BINDING PROTEIN"/>
    <property type="match status" value="1"/>
</dbReference>
<dbReference type="SUPFAM" id="SSF49777">
    <property type="entry name" value="PEBP-like"/>
    <property type="match status" value="1"/>
</dbReference>
<dbReference type="STRING" id="4615.A0A199VIL3"/>
<name>A0A199VIL3_ANACO</name>
<dbReference type="InterPro" id="IPR035810">
    <property type="entry name" value="PEBP_euk"/>
</dbReference>
<comment type="caution">
    <text evidence="2">The sequence shown here is derived from an EMBL/GenBank/DDBJ whole genome shotgun (WGS) entry which is preliminary data.</text>
</comment>
<protein>
    <submittedName>
        <fullName evidence="2">Protein MOTHER of FT and TF 1</fullName>
    </submittedName>
</protein>
<dbReference type="AlphaFoldDB" id="A0A199VIL3"/>
<accession>A0A199VIL3</accession>
<evidence type="ECO:0000256" key="1">
    <source>
        <dbReference type="ARBA" id="ARBA00007091"/>
    </source>
</evidence>
<dbReference type="PANTHER" id="PTHR11362:SF82">
    <property type="entry name" value="PHOSPHATIDYLETHANOLAMINE-BINDING PROTEIN 4"/>
    <property type="match status" value="1"/>
</dbReference>